<sequence>MSNQSSIWAVAAANEIAHSKEEVLYERTIEDFGFKLQNHGNSLWIVVTNNSGIRIGFRTAFSVTDFTGVDIDTDNDNTLKINCSAVSGDYIIEVEWPSADETILHYKVEFKPAEDIVVPFWPRDIVITGKNGSISDTEGDVYISQTGTRSGLVYAGVTKPEGLSFLYLQNLTSLGAYNIDTETSAGNVVGGQWPELGLSLPPATEKPMKAQQVYTLSDAYVCFSDKTPNDQFEVAKGFMNSLAQLYLLLPRPDTEYHNYLDILNSALHDLQTNKGCWSHRSGHPYLNAYVSDYNTPPEIMVQLAVLLPVTEYIKWSERDCSIEQDIKQGLPSFYNDELKTVMRWLPTEEHMLDESEEQKVPMVMDSWYLHHPLLNLARLASEGDEEAKDLLLKSVDFAIKVAHHFKYEWPVFYRMDTLETVKEEAKPGEGGEKDVAGLYAHVMLQVWEITGDKKYFQEAENAAKTMTRYGFDIFYQANNTMFAAKAMVLLYRETKKELYLNLSYLFLANIFKNVALWECTYGYGKHFPSFFELFPLSDAPYTAVYEEQEAYAGVHEYLSYANGVDVLPSVKLLLAEFVRYIVNRAIYYYPPMLPKEMLADEVKTGELDPNLWIALEDIHDGWEKSGSVGQEVYGAGLAFGIIPRQYTRLPNQHFMVFIDYPVAEKKISKNKVAFKVLGSSVLSCRLCIVHDGDEPLPVFKIESVSNGQKSVVECLKSSKKRLEYVVNGESDIVIKWS</sequence>
<dbReference type="SUPFAM" id="SSF48208">
    <property type="entry name" value="Six-hairpin glycosidases"/>
    <property type="match status" value="1"/>
</dbReference>
<keyword evidence="2" id="KW-1185">Reference proteome</keyword>
<comment type="caution">
    <text evidence="1">The sequence shown here is derived from an EMBL/GenBank/DDBJ whole genome shotgun (WGS) entry which is preliminary data.</text>
</comment>
<dbReference type="Proteomes" id="UP000434850">
    <property type="component" value="Unassembled WGS sequence"/>
</dbReference>
<organism evidence="1 2">
    <name type="scientific">Mucilaginibacter aquatilis</name>
    <dbReference type="NCBI Taxonomy" id="1517760"/>
    <lineage>
        <taxon>Bacteria</taxon>
        <taxon>Pseudomonadati</taxon>
        <taxon>Bacteroidota</taxon>
        <taxon>Sphingobacteriia</taxon>
        <taxon>Sphingobacteriales</taxon>
        <taxon>Sphingobacteriaceae</taxon>
        <taxon>Mucilaginibacter</taxon>
    </lineage>
</organism>
<protein>
    <submittedName>
        <fullName evidence="1">Uncharacterized protein</fullName>
    </submittedName>
</protein>
<dbReference type="GO" id="GO:0005975">
    <property type="term" value="P:carbohydrate metabolic process"/>
    <property type="evidence" value="ECO:0007669"/>
    <property type="project" value="InterPro"/>
</dbReference>
<dbReference type="OrthoDB" id="7520791at2"/>
<evidence type="ECO:0000313" key="1">
    <source>
        <dbReference type="EMBL" id="MVN91154.1"/>
    </source>
</evidence>
<evidence type="ECO:0000313" key="2">
    <source>
        <dbReference type="Proteomes" id="UP000434850"/>
    </source>
</evidence>
<dbReference type="AlphaFoldDB" id="A0A6I4IQH6"/>
<dbReference type="EMBL" id="WQLA01000003">
    <property type="protein sequence ID" value="MVN91154.1"/>
    <property type="molecule type" value="Genomic_DNA"/>
</dbReference>
<accession>A0A6I4IQH6</accession>
<proteinExistence type="predicted"/>
<gene>
    <name evidence="1" type="ORF">GO816_08475</name>
</gene>
<dbReference type="InterPro" id="IPR008928">
    <property type="entry name" value="6-hairpin_glycosidase_sf"/>
</dbReference>
<dbReference type="RefSeq" id="WP_157541198.1">
    <property type="nucleotide sequence ID" value="NZ_WQLA01000003.1"/>
</dbReference>
<name>A0A6I4IQH6_9SPHI</name>
<reference evidence="1 2" key="1">
    <citation type="submission" date="2019-12" db="EMBL/GenBank/DDBJ databases">
        <title>Mucilaginibacter sp. HME9299 genome sequencing and assembly.</title>
        <authorList>
            <person name="Kang H."/>
            <person name="Kim H."/>
            <person name="Joh K."/>
        </authorList>
    </citation>
    <scope>NUCLEOTIDE SEQUENCE [LARGE SCALE GENOMIC DNA]</scope>
    <source>
        <strain evidence="1 2">HME9299</strain>
    </source>
</reference>